<name>E2BV08_HARSA</name>
<evidence type="ECO:0000256" key="1">
    <source>
        <dbReference type="SAM" id="SignalP"/>
    </source>
</evidence>
<sequence length="214" mass="23447">MQCILAIPNTMAVCAFNLVFLFSLVTALSGLPTVIPVIDENVTLPTDLQPPPIDEKEHHAIVFVLSLYALKNSSSNEPEEMIQNEIIETVPDILEPLATVLVVVEDDEEEKEHPLVDLDDFAEQLQDDGYKVEKIIHNGKTKVLKLKLNIEEAQSMVEAASKPHDDMKPRQKRTTCLRCGGGGGGRRHRGGYRGYCSACGNYPSGGGGGLSRYT</sequence>
<dbReference type="EMBL" id="GL450776">
    <property type="protein sequence ID" value="EFN80488.1"/>
    <property type="molecule type" value="Genomic_DNA"/>
</dbReference>
<keyword evidence="3" id="KW-1185">Reference proteome</keyword>
<accession>E2BV08</accession>
<dbReference type="Proteomes" id="UP000008237">
    <property type="component" value="Unassembled WGS sequence"/>
</dbReference>
<evidence type="ECO:0000313" key="2">
    <source>
        <dbReference type="EMBL" id="EFN80488.1"/>
    </source>
</evidence>
<proteinExistence type="predicted"/>
<dbReference type="AlphaFoldDB" id="E2BV08"/>
<reference evidence="2 3" key="1">
    <citation type="journal article" date="2010" name="Science">
        <title>Genomic comparison of the ants Camponotus floridanus and Harpegnathos saltator.</title>
        <authorList>
            <person name="Bonasio R."/>
            <person name="Zhang G."/>
            <person name="Ye C."/>
            <person name="Mutti N.S."/>
            <person name="Fang X."/>
            <person name="Qin N."/>
            <person name="Donahue G."/>
            <person name="Yang P."/>
            <person name="Li Q."/>
            <person name="Li C."/>
            <person name="Zhang P."/>
            <person name="Huang Z."/>
            <person name="Berger S.L."/>
            <person name="Reinberg D."/>
            <person name="Wang J."/>
            <person name="Liebig J."/>
        </authorList>
    </citation>
    <scope>NUCLEOTIDE SEQUENCE [LARGE SCALE GENOMIC DNA]</scope>
    <source>
        <strain evidence="2 3">R22 G/1</strain>
    </source>
</reference>
<evidence type="ECO:0000313" key="3">
    <source>
        <dbReference type="Proteomes" id="UP000008237"/>
    </source>
</evidence>
<dbReference type="OrthoDB" id="7699652at2759"/>
<gene>
    <name evidence="2" type="ORF">EAI_08392</name>
</gene>
<organism evidence="3">
    <name type="scientific">Harpegnathos saltator</name>
    <name type="common">Jerdon's jumping ant</name>
    <dbReference type="NCBI Taxonomy" id="610380"/>
    <lineage>
        <taxon>Eukaryota</taxon>
        <taxon>Metazoa</taxon>
        <taxon>Ecdysozoa</taxon>
        <taxon>Arthropoda</taxon>
        <taxon>Hexapoda</taxon>
        <taxon>Insecta</taxon>
        <taxon>Pterygota</taxon>
        <taxon>Neoptera</taxon>
        <taxon>Endopterygota</taxon>
        <taxon>Hymenoptera</taxon>
        <taxon>Apocrita</taxon>
        <taxon>Aculeata</taxon>
        <taxon>Formicoidea</taxon>
        <taxon>Formicidae</taxon>
        <taxon>Ponerinae</taxon>
        <taxon>Ponerini</taxon>
        <taxon>Harpegnathos</taxon>
    </lineage>
</organism>
<keyword evidence="1" id="KW-0732">Signal</keyword>
<feature type="chain" id="PRO_5003158298" evidence="1">
    <location>
        <begin position="28"/>
        <end position="214"/>
    </location>
</feature>
<protein>
    <submittedName>
        <fullName evidence="2">Uncharacterized protein</fullName>
    </submittedName>
</protein>
<dbReference type="InParanoid" id="E2BV08"/>
<feature type="signal peptide" evidence="1">
    <location>
        <begin position="1"/>
        <end position="27"/>
    </location>
</feature>